<comment type="similarity">
    <text evidence="1 4">Belongs to the plant dirigent protein family.</text>
</comment>
<gene>
    <name evidence="5" type="ORF">LSAT_V11C800439700</name>
</gene>
<accession>A0A9R1X1B8</accession>
<comment type="function">
    <text evidence="4">Dirigent proteins impart stereoselectivity on the phenoxy radical-coupling reaction, yielding optically active lignans from two molecules of coniferyl alcohol in the biosynthesis of lignans, flavonolignans, and alkaloids and thus plays a central role in plant secondary metabolism.</text>
</comment>
<keyword evidence="3 4" id="KW-0964">Secreted</keyword>
<dbReference type="Gramene" id="rna-gnl|WGS:NBSK|LSAT_8X125440_mrna">
    <property type="protein sequence ID" value="cds-PLY83055.1"/>
    <property type="gene ID" value="gene-LSAT_8X125440"/>
</dbReference>
<reference evidence="5 6" key="1">
    <citation type="journal article" date="2017" name="Nat. Commun.">
        <title>Genome assembly with in vitro proximity ligation data and whole-genome triplication in lettuce.</title>
        <authorList>
            <person name="Reyes-Chin-Wo S."/>
            <person name="Wang Z."/>
            <person name="Yang X."/>
            <person name="Kozik A."/>
            <person name="Arikit S."/>
            <person name="Song C."/>
            <person name="Xia L."/>
            <person name="Froenicke L."/>
            <person name="Lavelle D.O."/>
            <person name="Truco M.J."/>
            <person name="Xia R."/>
            <person name="Zhu S."/>
            <person name="Xu C."/>
            <person name="Xu H."/>
            <person name="Xu X."/>
            <person name="Cox K."/>
            <person name="Korf I."/>
            <person name="Meyers B.C."/>
            <person name="Michelmore R.W."/>
        </authorList>
    </citation>
    <scope>NUCLEOTIDE SEQUENCE [LARGE SCALE GENOMIC DNA]</scope>
    <source>
        <strain evidence="6">cv. Salinas</strain>
        <tissue evidence="5">Seedlings</tissue>
    </source>
</reference>
<evidence type="ECO:0000256" key="2">
    <source>
        <dbReference type="ARBA" id="ARBA00011738"/>
    </source>
</evidence>
<dbReference type="OrthoDB" id="1543490at2759"/>
<comment type="subunit">
    <text evidence="2 4">Homodimer.</text>
</comment>
<keyword evidence="4" id="KW-0732">Signal</keyword>
<dbReference type="PANTHER" id="PTHR21495">
    <property type="entry name" value="NUCLEOPORIN-RELATED"/>
    <property type="match status" value="1"/>
</dbReference>
<evidence type="ECO:0000313" key="5">
    <source>
        <dbReference type="EMBL" id="KAJ0194584.1"/>
    </source>
</evidence>
<protein>
    <recommendedName>
        <fullName evidence="4">Dirigent protein</fullName>
    </recommendedName>
</protein>
<comment type="caution">
    <text evidence="5">The sequence shown here is derived from an EMBL/GenBank/DDBJ whole genome shotgun (WGS) entry which is preliminary data.</text>
</comment>
<feature type="chain" id="PRO_5040542244" description="Dirigent protein" evidence="4">
    <location>
        <begin position="23"/>
        <end position="185"/>
    </location>
</feature>
<organism evidence="5 6">
    <name type="scientific">Lactuca sativa</name>
    <name type="common">Garden lettuce</name>
    <dbReference type="NCBI Taxonomy" id="4236"/>
    <lineage>
        <taxon>Eukaryota</taxon>
        <taxon>Viridiplantae</taxon>
        <taxon>Streptophyta</taxon>
        <taxon>Embryophyta</taxon>
        <taxon>Tracheophyta</taxon>
        <taxon>Spermatophyta</taxon>
        <taxon>Magnoliopsida</taxon>
        <taxon>eudicotyledons</taxon>
        <taxon>Gunneridae</taxon>
        <taxon>Pentapetalae</taxon>
        <taxon>asterids</taxon>
        <taxon>campanulids</taxon>
        <taxon>Asterales</taxon>
        <taxon>Asteraceae</taxon>
        <taxon>Cichorioideae</taxon>
        <taxon>Cichorieae</taxon>
        <taxon>Lactucinae</taxon>
        <taxon>Lactuca</taxon>
    </lineage>
</organism>
<evidence type="ECO:0000313" key="6">
    <source>
        <dbReference type="Proteomes" id="UP000235145"/>
    </source>
</evidence>
<feature type="signal peptide" evidence="4">
    <location>
        <begin position="1"/>
        <end position="22"/>
    </location>
</feature>
<dbReference type="EMBL" id="NBSK02000008">
    <property type="protein sequence ID" value="KAJ0194584.1"/>
    <property type="molecule type" value="Genomic_DNA"/>
</dbReference>
<evidence type="ECO:0000256" key="4">
    <source>
        <dbReference type="RuleBase" id="RU363099"/>
    </source>
</evidence>
<dbReference type="AlphaFoldDB" id="A0A9R1X1B8"/>
<comment type="subcellular location">
    <subcellularLocation>
        <location evidence="4">Secreted</location>
        <location evidence="4">Extracellular space</location>
        <location evidence="4">Apoplast</location>
    </subcellularLocation>
</comment>
<evidence type="ECO:0000256" key="3">
    <source>
        <dbReference type="ARBA" id="ARBA00022525"/>
    </source>
</evidence>
<dbReference type="GO" id="GO:0048046">
    <property type="term" value="C:apoplast"/>
    <property type="evidence" value="ECO:0007669"/>
    <property type="project" value="UniProtKB-SubCell"/>
</dbReference>
<keyword evidence="6" id="KW-1185">Reference proteome</keyword>
<name>A0A9R1X1B8_LACSA</name>
<dbReference type="Proteomes" id="UP000235145">
    <property type="component" value="Unassembled WGS sequence"/>
</dbReference>
<dbReference type="InterPro" id="IPR004265">
    <property type="entry name" value="Dirigent"/>
</dbReference>
<dbReference type="Pfam" id="PF03018">
    <property type="entry name" value="Dirigent"/>
    <property type="match status" value="1"/>
</dbReference>
<dbReference type="GO" id="GO:0009699">
    <property type="term" value="P:phenylpropanoid biosynthetic process"/>
    <property type="evidence" value="ECO:0007669"/>
    <property type="project" value="UniProtKB-ARBA"/>
</dbReference>
<dbReference type="InterPro" id="IPR044859">
    <property type="entry name" value="Allene_oxi_cyc_Dirigent"/>
</dbReference>
<keyword evidence="4" id="KW-0052">Apoplast</keyword>
<evidence type="ECO:0000256" key="1">
    <source>
        <dbReference type="ARBA" id="ARBA00010746"/>
    </source>
</evidence>
<dbReference type="Gene3D" id="2.40.480.10">
    <property type="entry name" value="Allene oxide cyclase-like"/>
    <property type="match status" value="1"/>
</dbReference>
<proteinExistence type="inferred from homology"/>
<sequence>MKKEHVMLMLCTIVIAIPLVQSVSEGPKAVQTWFKQELPLKKQKVTNLHFYFHDALAGQGRTAYPVFQSNISFTSITGFGLGFMFDNPMTVGPDPLSRRIGRGQGIAGAAALEKPGFLMNLNFIFTQGRFNGSTLQILGTNPIQNQFREMSVVGGTGVFRLAQGIATYRNETSSTIEYDIVVLHY</sequence>